<comment type="caution">
    <text evidence="2">The sequence shown here is derived from an EMBL/GenBank/DDBJ whole genome shotgun (WGS) entry which is preliminary data.</text>
</comment>
<accession>A0A6G1D5H8</accession>
<keyword evidence="3" id="KW-1185">Reference proteome</keyword>
<evidence type="ECO:0000313" key="2">
    <source>
        <dbReference type="EMBL" id="KAF0907404.1"/>
    </source>
</evidence>
<feature type="region of interest" description="Disordered" evidence="1">
    <location>
        <begin position="1"/>
        <end position="25"/>
    </location>
</feature>
<proteinExistence type="predicted"/>
<name>A0A6G1D5H8_9ORYZ</name>
<feature type="region of interest" description="Disordered" evidence="1">
    <location>
        <begin position="68"/>
        <end position="90"/>
    </location>
</feature>
<sequence length="90" mass="9326">MGDTGDGRIASEDLVQQPPGLGGTKAHIVERLASAPPAPASAAARHTLGPCHQIRALHLRPDLPHLYSPSLLGPQPRRPGAAPTCTWAAT</sequence>
<dbReference type="EMBL" id="SPHZ02000007">
    <property type="protein sequence ID" value="KAF0907404.1"/>
    <property type="molecule type" value="Genomic_DNA"/>
</dbReference>
<dbReference type="AlphaFoldDB" id="A0A6G1D5H8"/>
<evidence type="ECO:0000313" key="3">
    <source>
        <dbReference type="Proteomes" id="UP000479710"/>
    </source>
</evidence>
<feature type="compositionally biased region" description="Basic and acidic residues" evidence="1">
    <location>
        <begin position="1"/>
        <end position="11"/>
    </location>
</feature>
<reference evidence="2 3" key="1">
    <citation type="submission" date="2019-11" db="EMBL/GenBank/DDBJ databases">
        <title>Whole genome sequence of Oryza granulata.</title>
        <authorList>
            <person name="Li W."/>
        </authorList>
    </citation>
    <scope>NUCLEOTIDE SEQUENCE [LARGE SCALE GENOMIC DNA]</scope>
    <source>
        <strain evidence="3">cv. Menghai</strain>
        <tissue evidence="2">Leaf</tissue>
    </source>
</reference>
<organism evidence="2 3">
    <name type="scientific">Oryza meyeriana var. granulata</name>
    <dbReference type="NCBI Taxonomy" id="110450"/>
    <lineage>
        <taxon>Eukaryota</taxon>
        <taxon>Viridiplantae</taxon>
        <taxon>Streptophyta</taxon>
        <taxon>Embryophyta</taxon>
        <taxon>Tracheophyta</taxon>
        <taxon>Spermatophyta</taxon>
        <taxon>Magnoliopsida</taxon>
        <taxon>Liliopsida</taxon>
        <taxon>Poales</taxon>
        <taxon>Poaceae</taxon>
        <taxon>BOP clade</taxon>
        <taxon>Oryzoideae</taxon>
        <taxon>Oryzeae</taxon>
        <taxon>Oryzinae</taxon>
        <taxon>Oryza</taxon>
        <taxon>Oryza meyeriana</taxon>
    </lineage>
</organism>
<gene>
    <name evidence="2" type="ORF">E2562_015893</name>
</gene>
<protein>
    <submittedName>
        <fullName evidence="2">Uncharacterized protein</fullName>
    </submittedName>
</protein>
<dbReference type="Proteomes" id="UP000479710">
    <property type="component" value="Unassembled WGS sequence"/>
</dbReference>
<evidence type="ECO:0000256" key="1">
    <source>
        <dbReference type="SAM" id="MobiDB-lite"/>
    </source>
</evidence>